<reference evidence="2 3" key="1">
    <citation type="submission" date="2018-06" db="EMBL/GenBank/DDBJ databases">
        <authorList>
            <consortium name="Pathogen Informatics"/>
            <person name="Doyle S."/>
        </authorList>
    </citation>
    <scope>NUCLEOTIDE SEQUENCE [LARGE SCALE GENOMIC DNA]</scope>
    <source>
        <strain evidence="2 3">NCTC12092</strain>
    </source>
</reference>
<feature type="transmembrane region" description="Helical" evidence="1">
    <location>
        <begin position="71"/>
        <end position="92"/>
    </location>
</feature>
<gene>
    <name evidence="2" type="ORF">NCTC12092_00953</name>
</gene>
<dbReference type="InterPro" id="IPR009825">
    <property type="entry name" value="ECF_substrate-spec-like"/>
</dbReference>
<evidence type="ECO:0000256" key="1">
    <source>
        <dbReference type="SAM" id="Phobius"/>
    </source>
</evidence>
<dbReference type="Pfam" id="PF07155">
    <property type="entry name" value="ECF-ribofla_trS"/>
    <property type="match status" value="1"/>
</dbReference>
<protein>
    <submittedName>
        <fullName evidence="2">Membrane protein</fullName>
    </submittedName>
</protein>
<dbReference type="GO" id="GO:0016020">
    <property type="term" value="C:membrane"/>
    <property type="evidence" value="ECO:0007669"/>
    <property type="project" value="InterPro"/>
</dbReference>
<keyword evidence="1" id="KW-1133">Transmembrane helix</keyword>
<accession>A0A380JPX9</accession>
<organism evidence="2 3">
    <name type="scientific">Streptococcus equi subsp. equi</name>
    <dbReference type="NCBI Taxonomy" id="148942"/>
    <lineage>
        <taxon>Bacteria</taxon>
        <taxon>Bacillati</taxon>
        <taxon>Bacillota</taxon>
        <taxon>Bacilli</taxon>
        <taxon>Lactobacillales</taxon>
        <taxon>Streptococcaceae</taxon>
        <taxon>Streptococcus</taxon>
    </lineage>
</organism>
<dbReference type="Gene3D" id="1.10.1760.20">
    <property type="match status" value="1"/>
</dbReference>
<feature type="transmembrane region" description="Helical" evidence="1">
    <location>
        <begin position="104"/>
        <end position="120"/>
    </location>
</feature>
<dbReference type="Proteomes" id="UP000254461">
    <property type="component" value="Unassembled WGS sequence"/>
</dbReference>
<feature type="transmembrane region" description="Helical" evidence="1">
    <location>
        <begin position="127"/>
        <end position="145"/>
    </location>
</feature>
<evidence type="ECO:0000313" key="2">
    <source>
        <dbReference type="EMBL" id="SUN46297.1"/>
    </source>
</evidence>
<dbReference type="RefSeq" id="WP_200831614.1">
    <property type="nucleotide sequence ID" value="NZ_UHFF01000002.1"/>
</dbReference>
<sequence>MTSKRLTDQIELSLFAALIFISVELLRIPVGAQFIHLGNALVVVAVLLYGARRAALVAAIGLGLFDMINGYAAVVWITVLEALVVCYLLHLIYEKLLKSVDKPMIIVAIGLLAAAAKLVMNLVKYSLIAYFGAQLPLSVALWAALGKIGGSLGTALVTAIAVPILYPVFKQLRQAVKNKEASNRLD</sequence>
<feature type="transmembrane region" description="Helical" evidence="1">
    <location>
        <begin position="12"/>
        <end position="35"/>
    </location>
</feature>
<keyword evidence="1" id="KW-0812">Transmembrane</keyword>
<evidence type="ECO:0000313" key="3">
    <source>
        <dbReference type="Proteomes" id="UP000254461"/>
    </source>
</evidence>
<dbReference type="AlphaFoldDB" id="A0A380JPX9"/>
<dbReference type="EMBL" id="UHFF01000002">
    <property type="protein sequence ID" value="SUN46297.1"/>
    <property type="molecule type" value="Genomic_DNA"/>
</dbReference>
<proteinExistence type="predicted"/>
<feature type="transmembrane region" description="Helical" evidence="1">
    <location>
        <begin position="151"/>
        <end position="169"/>
    </location>
</feature>
<name>A0A380JPX9_9STRE</name>
<keyword evidence="1" id="KW-0472">Membrane</keyword>